<keyword evidence="3" id="KW-1185">Reference proteome</keyword>
<keyword evidence="1" id="KW-0812">Transmembrane</keyword>
<accession>A0ABD5YBK1</accession>
<evidence type="ECO:0000313" key="3">
    <source>
        <dbReference type="Proteomes" id="UP001596432"/>
    </source>
</evidence>
<feature type="transmembrane region" description="Helical" evidence="1">
    <location>
        <begin position="36"/>
        <end position="64"/>
    </location>
</feature>
<protein>
    <submittedName>
        <fullName evidence="2">Uncharacterized protein</fullName>
    </submittedName>
</protein>
<dbReference type="GeneID" id="78823269"/>
<comment type="caution">
    <text evidence="2">The sequence shown here is derived from an EMBL/GenBank/DDBJ whole genome shotgun (WGS) entry which is preliminary data.</text>
</comment>
<proteinExistence type="predicted"/>
<evidence type="ECO:0000313" key="2">
    <source>
        <dbReference type="EMBL" id="MFC7142907.1"/>
    </source>
</evidence>
<evidence type="ECO:0000256" key="1">
    <source>
        <dbReference type="SAM" id="Phobius"/>
    </source>
</evidence>
<sequence>MPDPVPVASNLLESKFLGFSVKRLAESLAIPLAPCAVLYTVGFPLLFTFPLFVVGIGIGGLIFMKTPPGQRPLRYAHAVFHFKTGSNVYVWRHPDPEHGDLGIGVTQDEWLTQPRPPGWGEYPAKTSGADLAYQGVLDATRPNLDGSSTEEEQ</sequence>
<organism evidence="2 3">
    <name type="scientific">Halosimplex aquaticum</name>
    <dbReference type="NCBI Taxonomy" id="3026162"/>
    <lineage>
        <taxon>Archaea</taxon>
        <taxon>Methanobacteriati</taxon>
        <taxon>Methanobacteriota</taxon>
        <taxon>Stenosarchaea group</taxon>
        <taxon>Halobacteria</taxon>
        <taxon>Halobacteriales</taxon>
        <taxon>Haloarculaceae</taxon>
        <taxon>Halosimplex</taxon>
    </lineage>
</organism>
<keyword evidence="1" id="KW-1133">Transmembrane helix</keyword>
<dbReference type="RefSeq" id="WP_274326356.1">
    <property type="nucleotide sequence ID" value="NZ_CP118159.1"/>
</dbReference>
<name>A0ABD5YBK1_9EURY</name>
<dbReference type="Proteomes" id="UP001596432">
    <property type="component" value="Unassembled WGS sequence"/>
</dbReference>
<gene>
    <name evidence="2" type="ORF">ACFQMA_24160</name>
</gene>
<dbReference type="EMBL" id="JBHTAS010000002">
    <property type="protein sequence ID" value="MFC7142907.1"/>
    <property type="molecule type" value="Genomic_DNA"/>
</dbReference>
<dbReference type="AlphaFoldDB" id="A0ABD5YBK1"/>
<keyword evidence="1" id="KW-0472">Membrane</keyword>
<reference evidence="2 3" key="1">
    <citation type="journal article" date="2019" name="Int. J. Syst. Evol. Microbiol.">
        <title>The Global Catalogue of Microorganisms (GCM) 10K type strain sequencing project: providing services to taxonomists for standard genome sequencing and annotation.</title>
        <authorList>
            <consortium name="The Broad Institute Genomics Platform"/>
            <consortium name="The Broad Institute Genome Sequencing Center for Infectious Disease"/>
            <person name="Wu L."/>
            <person name="Ma J."/>
        </authorList>
    </citation>
    <scope>NUCLEOTIDE SEQUENCE [LARGE SCALE GENOMIC DNA]</scope>
    <source>
        <strain evidence="2 3">XZYJT29</strain>
    </source>
</reference>